<evidence type="ECO:0000259" key="4">
    <source>
        <dbReference type="Pfam" id="PF00291"/>
    </source>
</evidence>
<comment type="caution">
    <text evidence="5">The sequence shown here is derived from an EMBL/GenBank/DDBJ whole genome shotgun (WGS) entry which is preliminary data.</text>
</comment>
<dbReference type="InterPro" id="IPR036052">
    <property type="entry name" value="TrpB-like_PALP_sf"/>
</dbReference>
<gene>
    <name evidence="5" type="ORF">CD33_01680</name>
</gene>
<dbReference type="SUPFAM" id="SSF53686">
    <property type="entry name" value="Tryptophan synthase beta subunit-like PLP-dependent enzymes"/>
    <property type="match status" value="1"/>
</dbReference>
<dbReference type="OrthoDB" id="9778118at2"/>
<dbReference type="NCBIfam" id="NF006050">
    <property type="entry name" value="PRK08197.1"/>
    <property type="match status" value="1"/>
</dbReference>
<evidence type="ECO:0000313" key="6">
    <source>
        <dbReference type="Proteomes" id="UP000030408"/>
    </source>
</evidence>
<evidence type="ECO:0000313" key="5">
    <source>
        <dbReference type="EMBL" id="KGR78106.1"/>
    </source>
</evidence>
<dbReference type="RefSeq" id="WP_036197514.1">
    <property type="nucleotide sequence ID" value="NZ_AVCY01000023.1"/>
</dbReference>
<dbReference type="GO" id="GO:0004795">
    <property type="term" value="F:threonine synthase activity"/>
    <property type="evidence" value="ECO:0007669"/>
    <property type="project" value="UniProtKB-EC"/>
</dbReference>
<accession>A0A0A3HZS9</accession>
<feature type="domain" description="Tryptophan synthase beta chain-like PALP" evidence="4">
    <location>
        <begin position="75"/>
        <end position="381"/>
    </location>
</feature>
<dbReference type="STRING" id="1384057.CD33_01680"/>
<sequence>MKKFSYVSHLECPKCGETYEENKIQQLCQCGSPLLVRYDLEKVKANVSPEEITARPNTLWKYHEVLPVHNEADVISLGEGMTPFEKLPTLGAVYGLNNLYIKDEGVIPTGSFKTRGASVGISKAKELGVKQLAMPTNGNAGAAWALYAAKANIKATIVMPLDAPEITRKEVYISGGDLHLINGLISDAGKVVASLVQNQGVYDASTLKEPYRIEGKKTMGYEIVEQFGWKVPDVILYPTGGGVGIIGIYKAILEMQELGWIEKGKFPRLVAVQAEGCAPIVDAWKKGEKESVFFENSTTCAFGINVPKALGDFLVLEGIYATDGCAIAISEEALLEAQKQVASLEGNFICPEGAATFAAAKTLREQGWIQEDEHVVCLNTGLGLKYPETVEIEGVDTLQPGQQILVNN</sequence>
<dbReference type="Proteomes" id="UP000030408">
    <property type="component" value="Unassembled WGS sequence"/>
</dbReference>
<proteinExistence type="predicted"/>
<dbReference type="GO" id="GO:0009097">
    <property type="term" value="P:isoleucine biosynthetic process"/>
    <property type="evidence" value="ECO:0007669"/>
    <property type="project" value="TreeGrafter"/>
</dbReference>
<dbReference type="PANTHER" id="PTHR48078">
    <property type="entry name" value="THREONINE DEHYDRATASE, MITOCHONDRIAL-RELATED"/>
    <property type="match status" value="1"/>
</dbReference>
<dbReference type="InterPro" id="IPR001926">
    <property type="entry name" value="TrpB-like_PALP"/>
</dbReference>
<keyword evidence="2" id="KW-0663">Pyridoxal phosphate</keyword>
<reference evidence="5 6" key="1">
    <citation type="submission" date="2014-02" db="EMBL/GenBank/DDBJ databases">
        <title>Draft genome sequence of Lysinibacillus sinduriensis JCM 15800.</title>
        <authorList>
            <person name="Zhang F."/>
            <person name="Wang G."/>
            <person name="Zhang L."/>
        </authorList>
    </citation>
    <scope>NUCLEOTIDE SEQUENCE [LARGE SCALE GENOMIC DNA]</scope>
    <source>
        <strain evidence="5 6">JCM 15800</strain>
    </source>
</reference>
<dbReference type="GO" id="GO:0003941">
    <property type="term" value="F:L-serine ammonia-lyase activity"/>
    <property type="evidence" value="ECO:0007669"/>
    <property type="project" value="TreeGrafter"/>
</dbReference>
<dbReference type="EMBL" id="JPVO01000033">
    <property type="protein sequence ID" value="KGR78106.1"/>
    <property type="molecule type" value="Genomic_DNA"/>
</dbReference>
<dbReference type="InterPro" id="IPR050147">
    <property type="entry name" value="Ser/Thr_Dehydratase"/>
</dbReference>
<dbReference type="EC" id="4.2.3.1" evidence="5"/>
<organism evidence="5 6">
    <name type="scientific">Ureibacillus sinduriensis BLB-1 = JCM 15800</name>
    <dbReference type="NCBI Taxonomy" id="1384057"/>
    <lineage>
        <taxon>Bacteria</taxon>
        <taxon>Bacillati</taxon>
        <taxon>Bacillota</taxon>
        <taxon>Bacilli</taxon>
        <taxon>Bacillales</taxon>
        <taxon>Caryophanaceae</taxon>
        <taxon>Ureibacillus</taxon>
    </lineage>
</organism>
<dbReference type="GO" id="GO:0004794">
    <property type="term" value="F:threonine deaminase activity"/>
    <property type="evidence" value="ECO:0007669"/>
    <property type="project" value="TreeGrafter"/>
</dbReference>
<dbReference type="eggNOG" id="COG0498">
    <property type="taxonomic scope" value="Bacteria"/>
</dbReference>
<dbReference type="AlphaFoldDB" id="A0A0A3HZS9"/>
<evidence type="ECO:0000256" key="1">
    <source>
        <dbReference type="ARBA" id="ARBA00001933"/>
    </source>
</evidence>
<name>A0A0A3HZS9_9BACL</name>
<dbReference type="GO" id="GO:0006565">
    <property type="term" value="P:L-serine catabolic process"/>
    <property type="evidence" value="ECO:0007669"/>
    <property type="project" value="TreeGrafter"/>
</dbReference>
<evidence type="ECO:0000256" key="2">
    <source>
        <dbReference type="ARBA" id="ARBA00022898"/>
    </source>
</evidence>
<dbReference type="GO" id="GO:0006567">
    <property type="term" value="P:L-threonine catabolic process"/>
    <property type="evidence" value="ECO:0007669"/>
    <property type="project" value="TreeGrafter"/>
</dbReference>
<keyword evidence="6" id="KW-1185">Reference proteome</keyword>
<dbReference type="PANTHER" id="PTHR48078:SF6">
    <property type="entry name" value="L-THREONINE DEHYDRATASE CATABOLIC TDCB"/>
    <property type="match status" value="1"/>
</dbReference>
<comment type="cofactor">
    <cofactor evidence="1">
        <name>pyridoxal 5'-phosphate</name>
        <dbReference type="ChEBI" id="CHEBI:597326"/>
    </cofactor>
</comment>
<keyword evidence="3 5" id="KW-0456">Lyase</keyword>
<dbReference type="Pfam" id="PF00291">
    <property type="entry name" value="PALP"/>
    <property type="match status" value="1"/>
</dbReference>
<dbReference type="CDD" id="cd01563">
    <property type="entry name" value="Thr-synth_1"/>
    <property type="match status" value="1"/>
</dbReference>
<protein>
    <submittedName>
        <fullName evidence="5">Threonine synthase</fullName>
        <ecNumber evidence="5">4.2.3.1</ecNumber>
    </submittedName>
</protein>
<dbReference type="Gene3D" id="3.40.50.1100">
    <property type="match status" value="2"/>
</dbReference>
<evidence type="ECO:0000256" key="3">
    <source>
        <dbReference type="ARBA" id="ARBA00023239"/>
    </source>
</evidence>